<reference evidence="5 6" key="1">
    <citation type="submission" date="2024-03" db="EMBL/GenBank/DDBJ databases">
        <title>Genome-scale model development and genomic sequencing of the oleaginous clade Lipomyces.</title>
        <authorList>
            <consortium name="Lawrence Berkeley National Laboratory"/>
            <person name="Czajka J.J."/>
            <person name="Han Y."/>
            <person name="Kim J."/>
            <person name="Mondo S.J."/>
            <person name="Hofstad B.A."/>
            <person name="Robles A."/>
            <person name="Haridas S."/>
            <person name="Riley R."/>
            <person name="LaButti K."/>
            <person name="Pangilinan J."/>
            <person name="Andreopoulos W."/>
            <person name="Lipzen A."/>
            <person name="Yan J."/>
            <person name="Wang M."/>
            <person name="Ng V."/>
            <person name="Grigoriev I.V."/>
            <person name="Spatafora J.W."/>
            <person name="Magnuson J.K."/>
            <person name="Baker S.E."/>
            <person name="Pomraning K.R."/>
        </authorList>
    </citation>
    <scope>NUCLEOTIDE SEQUENCE [LARGE SCALE GENOMIC DNA]</scope>
    <source>
        <strain evidence="5 6">Phaff 52-87</strain>
    </source>
</reference>
<dbReference type="Pfam" id="PF11894">
    <property type="entry name" value="Nup192"/>
    <property type="match status" value="3"/>
</dbReference>
<comment type="similarity">
    <text evidence="2">Belongs to the NUP186/NUP192/NUP205 family.</text>
</comment>
<comment type="caution">
    <text evidence="5">The sequence shown here is derived from an EMBL/GenBank/DDBJ whole genome shotgun (WGS) entry which is preliminary data.</text>
</comment>
<evidence type="ECO:0000313" key="5">
    <source>
        <dbReference type="EMBL" id="KAK7202844.1"/>
    </source>
</evidence>
<dbReference type="RefSeq" id="XP_064765877.1">
    <property type="nucleotide sequence ID" value="XM_064914344.1"/>
</dbReference>
<evidence type="ECO:0000256" key="3">
    <source>
        <dbReference type="ARBA" id="ARBA00022448"/>
    </source>
</evidence>
<dbReference type="PANTHER" id="PTHR31344">
    <property type="entry name" value="NUCLEAR PORE COMPLEX PROTEIN NUP205"/>
    <property type="match status" value="1"/>
</dbReference>
<dbReference type="InterPro" id="IPR021827">
    <property type="entry name" value="Nup186/Nup192/Nup205"/>
</dbReference>
<evidence type="ECO:0000313" key="6">
    <source>
        <dbReference type="Proteomes" id="UP001498771"/>
    </source>
</evidence>
<proteinExistence type="inferred from homology"/>
<keyword evidence="3" id="KW-0813">Transport</keyword>
<keyword evidence="6" id="KW-1185">Reference proteome</keyword>
<dbReference type="EMBL" id="JBBJBU010000015">
    <property type="protein sequence ID" value="KAK7202844.1"/>
    <property type="molecule type" value="Genomic_DNA"/>
</dbReference>
<accession>A0ABR1EZ06</accession>
<protein>
    <submittedName>
        <fullName evidence="5">Nucleoporin Nup186/Nup192/Nup205</fullName>
    </submittedName>
</protein>
<dbReference type="GeneID" id="90039856"/>
<evidence type="ECO:0000256" key="1">
    <source>
        <dbReference type="ARBA" id="ARBA00004123"/>
    </source>
</evidence>
<keyword evidence="4" id="KW-0539">Nucleus</keyword>
<evidence type="ECO:0000256" key="2">
    <source>
        <dbReference type="ARBA" id="ARBA00005892"/>
    </source>
</evidence>
<name>A0ABR1EZ06_9ASCO</name>
<dbReference type="Proteomes" id="UP001498771">
    <property type="component" value="Unassembled WGS sequence"/>
</dbReference>
<evidence type="ECO:0000256" key="4">
    <source>
        <dbReference type="ARBA" id="ARBA00023242"/>
    </source>
</evidence>
<gene>
    <name evidence="5" type="ORF">BZA70DRAFT_291997</name>
</gene>
<sequence length="1913" mass="211422">MAPLSWSTEPFVQLNELFSSYDVSDEQLEKSISEILDDLRNLLEVPVKNDSSRKSLTPDSTVELEGVQYRINSDFVAQACVLSDELNIDEKIAATYLSYGQMSSEELDRPPAQAAVILFHMRRGYILDIVRVILEYALQPDLDNYSMYRDLAKKLATPEFVSRVVKSMGDLRGTLRALQEKETSGHFLGRDLDEEFVENIKIRRDATLKEHELLSQVLVMLCRLDYVNADQLKSLLEITATLERYDQVLVHYAVAVIAFFEAICVPVDEFDRNKSKTLLQNAMKIQTYIAERAQKPSAKVPYFHAAVELWWYVYFNRMCASERDSEQSLISKIDYVKDLYKPALSCIINGGAFEFMMIMASDFSSESEAATSHTEMKTILQSKTLQSAVNMQGQVTGVEIPLVLEVAFQTSDTFEKVFTESMGCLVDAIISDMPDLLKELCFKEEELLFGDDGASEQPDGNQPDDLGPLDMELEKFFMFISYLYAGRPDSSVAFWSDNEGNLYGFLVWASQCQTPLMIASYCDMLASLSAGDEISLAAYNFLKGSDDSSFRGGVARAQQPRSMSWSYLFEAFSYYITQLQDVTPEQNMFASNAPSRSLIAIADLPELNDDDSLIMASYLRLLEQIAKWSPSIARASLIQPTPTLNVYNLLFSLLKCRTSLTGAIFNVIAAFAAEAPRSERAQIWTALDSWLLHEPIVVSRTPHALSGAPGRSQHLTFQDRFNILLTSYPDILGFVSLIDCLTRVPIDGSINDIPFPDNLGEQYRSPPGIRPYIDFIMEEVFYPSMAAELPQKQKLTMQIPCLRFIRNCIQDFNTDLVALTSASSGADAGSGGVNVEMSIQPRGLANYIRTHACVWIMDKLFQEKIYSVLFSISALGIDTISEPSVIRDDANEAVALALQVILRILTIEDVYLDVLEPAVRAAEAGGDGTKPSLVSASSRALLGIRNFEDAILFNIFVVTNFALYVNSESINVASLAIKVLDIIARAPQFLNLDYDAPVQGTYANGVVPGITSKTSFNYQESGNRIGVNRLLSALDSVSESRRIMFGFISQLQRPSESYGEEDDPTDELKLEILDFLSRNLNKASSSALRSPLSSADMALLDIDVSTLSDVPTISHFLLGFKIGDGATAASTAVLQRNHEHGGVDSQVSLFKTVVSIMSEHIQNVIDGRAVSPRDAAFCRISMEILYKLCTAKISSPVALELLRSSDYDFFKSRISVEPLVTMNTTRWGAATFRELLTPPNNGEYEELEDPSLMDRYVPTEVDEEKATTTLLHFFASRTCLFEYASVELHSVSEPITSVFEGYVKLLTIANGVDKDSSSSALDFGVPIACETAKALELLDFLEFDIEQLAGRWGVNGSPIKISDILPLVQDVPAAAAEGSGDALAVQASDYSFVFGGLRLDDACMYALPPTRSTMTGGGSGDFFGPSEVVYDMTRVEGILELKVREQQNLGRLPYPTPEIVERQRRRIIIACRRFNAIISLRRAQSQCLAAWCRLLRIILIDTTPLISEPDRIPGRDSFMLETMQVLAPKMLHYAHVWESRVAEHLASACASLIAGISQYAALEESSANGREDDEDDVATDIAHTVFRGSLIAVQSPYASASVRADLYTLINIFICSQPTWKVGKLSQLQRTIESCANGAPTMSSSGEGQNADDVKENRLIERIANDAVSGEGITRIMSLTVLRAFAAVENVTGRYFLLNALVRYNLLLLLVRSIRRIDEELDDENRVSNYEVTAFKAVMVFLTELAQSRTGAAQIIQSGLFPLIQGMKYLTIDPDVGIFTFASHAPVNPVGSRTLSSFWPVSESGGSAGGGGRNVFFELVAPTLRLLACCLLSMGQRNYVVLKYVRDTLSRRMLLTRAILRRIVGLDVSQSGQGEASGVTTTDDEIALLESGKLIILMSNLTSSVAEEEAGIA</sequence>
<dbReference type="PANTHER" id="PTHR31344:SF0">
    <property type="entry name" value="NUCLEAR PORE COMPLEX PROTEIN NUP205"/>
    <property type="match status" value="1"/>
</dbReference>
<comment type="subcellular location">
    <subcellularLocation>
        <location evidence="1">Nucleus</location>
    </subcellularLocation>
</comment>
<organism evidence="5 6">
    <name type="scientific">Myxozyma melibiosi</name>
    <dbReference type="NCBI Taxonomy" id="54550"/>
    <lineage>
        <taxon>Eukaryota</taxon>
        <taxon>Fungi</taxon>
        <taxon>Dikarya</taxon>
        <taxon>Ascomycota</taxon>
        <taxon>Saccharomycotina</taxon>
        <taxon>Lipomycetes</taxon>
        <taxon>Lipomycetales</taxon>
        <taxon>Lipomycetaceae</taxon>
        <taxon>Myxozyma</taxon>
    </lineage>
</organism>